<dbReference type="AlphaFoldDB" id="A0A2P0QG72"/>
<accession>A0A2P0QG72</accession>
<evidence type="ECO:0000313" key="1">
    <source>
        <dbReference type="EMBL" id="ARO45403.1"/>
    </source>
</evidence>
<reference evidence="1" key="1">
    <citation type="submission" date="2016-03" db="EMBL/GenBank/DDBJ databases">
        <title>The evolution of Pseudomonas syringae pv. actinidiae in New Zealand.</title>
        <authorList>
            <person name="Taiaroa G."/>
            <person name="Poulter R.T.M."/>
            <person name="Lamont I."/>
            <person name="Stockwell P."/>
            <person name="Butler M.I."/>
        </authorList>
    </citation>
    <scope>NUCLEOTIDE SEQUENCE</scope>
    <source>
        <strain evidence="1">RT849</strain>
    </source>
</reference>
<dbReference type="EMBL" id="KX009065">
    <property type="protein sequence ID" value="ARO45403.1"/>
    <property type="molecule type" value="Genomic_DNA"/>
</dbReference>
<organism evidence="1">
    <name type="scientific">Pseudomonas syringae pv. actinidiae</name>
    <dbReference type="NCBI Taxonomy" id="103796"/>
    <lineage>
        <taxon>Bacteria</taxon>
        <taxon>Pseudomonadati</taxon>
        <taxon>Pseudomonadota</taxon>
        <taxon>Gammaproteobacteria</taxon>
        <taxon>Pseudomonadales</taxon>
        <taxon>Pseudomonadaceae</taxon>
        <taxon>Pseudomonas</taxon>
        <taxon>Pseudomonas syringae</taxon>
    </lineage>
</organism>
<sequence length="46" mass="4742">MASLSAMLAVIGLVIAALVCAGFTGLCAQGAEFFGQRTLACHQSRR</sequence>
<protein>
    <submittedName>
        <fullName evidence="1">Uncharacterized protein</fullName>
    </submittedName>
</protein>
<proteinExistence type="predicted"/>
<name>A0A2P0QG72_PSESF</name>